<comment type="caution">
    <text evidence="2">The sequence shown here is derived from an EMBL/GenBank/DDBJ whole genome shotgun (WGS) entry which is preliminary data.</text>
</comment>
<name>A0ABD5WWB1_9EURY</name>
<keyword evidence="3" id="KW-1185">Reference proteome</keyword>
<proteinExistence type="predicted"/>
<dbReference type="Proteomes" id="UP001596388">
    <property type="component" value="Unassembled WGS sequence"/>
</dbReference>
<feature type="transmembrane region" description="Helical" evidence="1">
    <location>
        <begin position="103"/>
        <end position="131"/>
    </location>
</feature>
<sequence>MVVITLLVVGTLLGLSIVLYSARVQRSEQYQALVVPLANIMDIGFVAMTPIIVLITGLDSPLTMLGLSAVGFAMGGVMRYNIRMFEPVADEKGVLQRVATISQASLIVASLVNVAYYLQLMAAVVVLLVVLPFGVDAIAQVNVSATVVIAVCSLVALGLIGYYFGLEKLNALGERTTAFNLAAIAAIIVGFLAYNVDVALAGNWSLPAYNPPLTSQSARQVIGFFAIVQGFEASRYLGEHYSAAVRSKTMRAAQIIAAVAFVLFPASALLLFAEVRPELEPIAVVQIAQVASPVLPWLILLLAVGSQASASVNAISSRSDVLIELTNSEIPRRFTYPMLALGAVAVVLVTDVLAAVAVASRVFAVFFALQCVIAVIVASRSKQWLHVVGIVLVGLAMVTIAIFGVSS</sequence>
<evidence type="ECO:0000313" key="3">
    <source>
        <dbReference type="Proteomes" id="UP001596388"/>
    </source>
</evidence>
<feature type="transmembrane region" description="Helical" evidence="1">
    <location>
        <begin position="143"/>
        <end position="166"/>
    </location>
</feature>
<feature type="transmembrane region" description="Helical" evidence="1">
    <location>
        <begin position="216"/>
        <end position="234"/>
    </location>
</feature>
<feature type="transmembrane region" description="Helical" evidence="1">
    <location>
        <begin position="62"/>
        <end position="82"/>
    </location>
</feature>
<evidence type="ECO:0000256" key="1">
    <source>
        <dbReference type="SAM" id="Phobius"/>
    </source>
</evidence>
<dbReference type="RefSeq" id="WP_276236364.1">
    <property type="nucleotide sequence ID" value="NZ_CP119989.1"/>
</dbReference>
<feature type="transmembrane region" description="Helical" evidence="1">
    <location>
        <begin position="336"/>
        <end position="356"/>
    </location>
</feature>
<feature type="transmembrane region" description="Helical" evidence="1">
    <location>
        <begin position="255"/>
        <end position="275"/>
    </location>
</feature>
<protein>
    <submittedName>
        <fullName evidence="2">Uncharacterized protein</fullName>
    </submittedName>
</protein>
<keyword evidence="1" id="KW-0812">Transmembrane</keyword>
<organism evidence="2 3">
    <name type="scientific">Halobaculum marinum</name>
    <dbReference type="NCBI Taxonomy" id="3031996"/>
    <lineage>
        <taxon>Archaea</taxon>
        <taxon>Methanobacteriati</taxon>
        <taxon>Methanobacteriota</taxon>
        <taxon>Stenosarchaea group</taxon>
        <taxon>Halobacteria</taxon>
        <taxon>Halobacteriales</taxon>
        <taxon>Haloferacaceae</taxon>
        <taxon>Halobaculum</taxon>
    </lineage>
</organism>
<feature type="transmembrane region" description="Helical" evidence="1">
    <location>
        <begin position="362"/>
        <end position="378"/>
    </location>
</feature>
<dbReference type="GeneID" id="79269966"/>
<feature type="transmembrane region" description="Helical" evidence="1">
    <location>
        <begin position="178"/>
        <end position="196"/>
    </location>
</feature>
<gene>
    <name evidence="2" type="ORF">ACFQKD_02435</name>
</gene>
<feature type="transmembrane region" description="Helical" evidence="1">
    <location>
        <begin position="385"/>
        <end position="405"/>
    </location>
</feature>
<accession>A0ABD5WWB1</accession>
<feature type="transmembrane region" description="Helical" evidence="1">
    <location>
        <begin position="6"/>
        <end position="22"/>
    </location>
</feature>
<reference evidence="2 3" key="1">
    <citation type="journal article" date="2019" name="Int. J. Syst. Evol. Microbiol.">
        <title>The Global Catalogue of Microorganisms (GCM) 10K type strain sequencing project: providing services to taxonomists for standard genome sequencing and annotation.</title>
        <authorList>
            <consortium name="The Broad Institute Genomics Platform"/>
            <consortium name="The Broad Institute Genome Sequencing Center for Infectious Disease"/>
            <person name="Wu L."/>
            <person name="Ma J."/>
        </authorList>
    </citation>
    <scope>NUCLEOTIDE SEQUENCE [LARGE SCALE GENOMIC DNA]</scope>
    <source>
        <strain evidence="2 3">DT55</strain>
    </source>
</reference>
<feature type="transmembrane region" description="Helical" evidence="1">
    <location>
        <begin position="34"/>
        <end position="56"/>
    </location>
</feature>
<keyword evidence="1" id="KW-0472">Membrane</keyword>
<dbReference type="AlphaFoldDB" id="A0ABD5WWB1"/>
<dbReference type="EMBL" id="JBHTAG010000002">
    <property type="protein sequence ID" value="MFC7096148.1"/>
    <property type="molecule type" value="Genomic_DNA"/>
</dbReference>
<keyword evidence="1" id="KW-1133">Transmembrane helix</keyword>
<evidence type="ECO:0000313" key="2">
    <source>
        <dbReference type="EMBL" id="MFC7096148.1"/>
    </source>
</evidence>